<dbReference type="Gene3D" id="3.20.20.10">
    <property type="entry name" value="Alanine racemase"/>
    <property type="match status" value="1"/>
</dbReference>
<sequence>MNTELIDPILDASYKGYPRTQPPRARSAVGTAGWNVLAGDLPLPLALIKREALAHNLDWMQRYAQGQGVDMAPHGKTTMSPQLFARQLDAGAWGITFATVAQLTVGVAAGVRRALIANQVVQDDDLAGIQQLRAAHADLRVVFLVDSLAQLGLIDGWAARHAGTPPFEVMLEIGVDGARTGCRTHDEALALARALRASPAVRLVGIECYEGQGATGQSGPDTAYATTLMDRVQAVAQAANAEQLFEADELLFSAGGSAIFDLVAGRLRPTLGRPVRGLLRSGCYVTHDHGFYGRMVAAVNQRIGCDCADGLRPAMEVWAAVQSRPEPGLAILAVGRRDLSFDITLPMPIARAARGALQPQAVPASWKITALNDQHAYLRWDAGADDALAPVVGERIGLGISHPCTTFDKWRWMPIVDEGYGVVDAITTHF</sequence>
<evidence type="ECO:0000313" key="5">
    <source>
        <dbReference type="Proteomes" id="UP000461670"/>
    </source>
</evidence>
<accession>A0A7V8FSB7</accession>
<reference evidence="5" key="1">
    <citation type="journal article" date="2020" name="MBio">
        <title>Horizontal gene transfer to a defensive symbiont with a reduced genome amongst a multipartite beetle microbiome.</title>
        <authorList>
            <person name="Waterworth S.C."/>
            <person name="Florez L.V."/>
            <person name="Rees E.R."/>
            <person name="Hertweck C."/>
            <person name="Kaltenpoth M."/>
            <person name="Kwan J.C."/>
        </authorList>
    </citation>
    <scope>NUCLEOTIDE SEQUENCE [LARGE SCALE GENOMIC DNA]</scope>
</reference>
<dbReference type="Pfam" id="PF14031">
    <property type="entry name" value="D-ser_dehydrat"/>
    <property type="match status" value="1"/>
</dbReference>
<evidence type="ECO:0000259" key="3">
    <source>
        <dbReference type="SMART" id="SM01119"/>
    </source>
</evidence>
<feature type="domain" description="D-serine dehydratase-like" evidence="3">
    <location>
        <begin position="314"/>
        <end position="417"/>
    </location>
</feature>
<comment type="similarity">
    <text evidence="1">Belongs to the DSD1 family.</text>
</comment>
<evidence type="ECO:0000313" key="4">
    <source>
        <dbReference type="EMBL" id="KAF1023907.1"/>
    </source>
</evidence>
<keyword evidence="2" id="KW-0456">Lyase</keyword>
<dbReference type="Pfam" id="PF01168">
    <property type="entry name" value="Ala_racemase_N"/>
    <property type="match status" value="1"/>
</dbReference>
<dbReference type="SMART" id="SM01119">
    <property type="entry name" value="D-ser_dehydrat"/>
    <property type="match status" value="1"/>
</dbReference>
<protein>
    <submittedName>
        <fullName evidence="4">D-threonine aldolase</fullName>
    </submittedName>
</protein>
<dbReference type="AlphaFoldDB" id="A0A7V8FSB7"/>
<dbReference type="Proteomes" id="UP000461670">
    <property type="component" value="Unassembled WGS sequence"/>
</dbReference>
<dbReference type="InterPro" id="IPR026956">
    <property type="entry name" value="D-ser_dehydrat-like_dom"/>
</dbReference>
<dbReference type="PANTHER" id="PTHR28004">
    <property type="entry name" value="ZGC:162816-RELATED"/>
    <property type="match status" value="1"/>
</dbReference>
<organism evidence="4 5">
    <name type="scientific">Paracidovorax wautersii</name>
    <dbReference type="NCBI Taxonomy" id="1177982"/>
    <lineage>
        <taxon>Bacteria</taxon>
        <taxon>Pseudomonadati</taxon>
        <taxon>Pseudomonadota</taxon>
        <taxon>Betaproteobacteria</taxon>
        <taxon>Burkholderiales</taxon>
        <taxon>Comamonadaceae</taxon>
        <taxon>Paracidovorax</taxon>
    </lineage>
</organism>
<evidence type="ECO:0000256" key="1">
    <source>
        <dbReference type="ARBA" id="ARBA00005323"/>
    </source>
</evidence>
<comment type="caution">
    <text evidence="4">The sequence shown here is derived from an EMBL/GenBank/DDBJ whole genome shotgun (WGS) entry which is preliminary data.</text>
</comment>
<dbReference type="InterPro" id="IPR029066">
    <property type="entry name" value="PLP-binding_barrel"/>
</dbReference>
<proteinExistence type="inferred from homology"/>
<dbReference type="PANTHER" id="PTHR28004:SF8">
    <property type="entry name" value="D-SERINE DEAMINASE"/>
    <property type="match status" value="1"/>
</dbReference>
<dbReference type="InterPro" id="IPR042208">
    <property type="entry name" value="D-ser_dehydrat-like_sf"/>
</dbReference>
<name>A0A7V8FSB7_9BURK</name>
<dbReference type="SUPFAM" id="SSF51419">
    <property type="entry name" value="PLP-binding barrel"/>
    <property type="match status" value="1"/>
</dbReference>
<evidence type="ECO:0000256" key="2">
    <source>
        <dbReference type="ARBA" id="ARBA00023239"/>
    </source>
</evidence>
<dbReference type="EMBL" id="WNDQ01000002">
    <property type="protein sequence ID" value="KAF1023907.1"/>
    <property type="molecule type" value="Genomic_DNA"/>
</dbReference>
<gene>
    <name evidence="4" type="ORF">GAK30_00274</name>
</gene>
<dbReference type="InterPro" id="IPR051466">
    <property type="entry name" value="D-amino_acid_metab_enzyme"/>
</dbReference>
<dbReference type="Gene3D" id="2.40.37.20">
    <property type="entry name" value="D-serine dehydratase-like domain"/>
    <property type="match status" value="1"/>
</dbReference>
<dbReference type="InterPro" id="IPR001608">
    <property type="entry name" value="Ala_racemase_N"/>
</dbReference>
<dbReference type="GO" id="GO:0016829">
    <property type="term" value="F:lyase activity"/>
    <property type="evidence" value="ECO:0007669"/>
    <property type="project" value="UniProtKB-KW"/>
</dbReference>